<evidence type="ECO:0000256" key="3">
    <source>
        <dbReference type="ARBA" id="ARBA00022741"/>
    </source>
</evidence>
<evidence type="ECO:0000256" key="1">
    <source>
        <dbReference type="ARBA" id="ARBA00004394"/>
    </source>
</evidence>
<protein>
    <submittedName>
        <fullName evidence="6">Uncharacterized protein</fullName>
    </submittedName>
</protein>
<gene>
    <name evidence="6" type="ORF">SAY86_027430</name>
</gene>
<reference evidence="6 7" key="1">
    <citation type="journal article" date="2023" name="Hortic Res">
        <title>Pangenome of water caltrop reveals structural variations and asymmetric subgenome divergence after allopolyploidization.</title>
        <authorList>
            <person name="Zhang X."/>
            <person name="Chen Y."/>
            <person name="Wang L."/>
            <person name="Yuan Y."/>
            <person name="Fang M."/>
            <person name="Shi L."/>
            <person name="Lu R."/>
            <person name="Comes H.P."/>
            <person name="Ma Y."/>
            <person name="Chen Y."/>
            <person name="Huang G."/>
            <person name="Zhou Y."/>
            <person name="Zheng Z."/>
            <person name="Qiu Y."/>
        </authorList>
    </citation>
    <scope>NUCLEOTIDE SEQUENCE [LARGE SCALE GENOMIC DNA]</scope>
    <source>
        <strain evidence="6">F231</strain>
    </source>
</reference>
<dbReference type="PROSITE" id="PS51419">
    <property type="entry name" value="RAB"/>
    <property type="match status" value="1"/>
</dbReference>
<keyword evidence="5" id="KW-0812">Transmembrane</keyword>
<dbReference type="SUPFAM" id="SSF52540">
    <property type="entry name" value="P-loop containing nucleoside triphosphate hydrolases"/>
    <property type="match status" value="1"/>
</dbReference>
<dbReference type="AlphaFoldDB" id="A0AAN7QM70"/>
<dbReference type="PRINTS" id="PR00449">
    <property type="entry name" value="RASTRNSFRMNG"/>
</dbReference>
<dbReference type="Pfam" id="PF00071">
    <property type="entry name" value="Ras"/>
    <property type="match status" value="1"/>
</dbReference>
<comment type="similarity">
    <text evidence="2">Belongs to the small GTPase superfamily. Rab family.</text>
</comment>
<evidence type="ECO:0000256" key="5">
    <source>
        <dbReference type="SAM" id="Phobius"/>
    </source>
</evidence>
<dbReference type="InterPro" id="IPR050305">
    <property type="entry name" value="Small_GTPase_Rab"/>
</dbReference>
<dbReference type="Proteomes" id="UP001346149">
    <property type="component" value="Unassembled WGS sequence"/>
</dbReference>
<dbReference type="GO" id="GO:0000139">
    <property type="term" value="C:Golgi membrane"/>
    <property type="evidence" value="ECO:0007669"/>
    <property type="project" value="UniProtKB-SubCell"/>
</dbReference>
<keyword evidence="4" id="KW-0342">GTP-binding</keyword>
<organism evidence="6 7">
    <name type="scientific">Trapa natans</name>
    <name type="common">Water chestnut</name>
    <dbReference type="NCBI Taxonomy" id="22666"/>
    <lineage>
        <taxon>Eukaryota</taxon>
        <taxon>Viridiplantae</taxon>
        <taxon>Streptophyta</taxon>
        <taxon>Embryophyta</taxon>
        <taxon>Tracheophyta</taxon>
        <taxon>Spermatophyta</taxon>
        <taxon>Magnoliopsida</taxon>
        <taxon>eudicotyledons</taxon>
        <taxon>Gunneridae</taxon>
        <taxon>Pentapetalae</taxon>
        <taxon>rosids</taxon>
        <taxon>malvids</taxon>
        <taxon>Myrtales</taxon>
        <taxon>Lythraceae</taxon>
        <taxon>Trapa</taxon>
    </lineage>
</organism>
<dbReference type="GO" id="GO:0003924">
    <property type="term" value="F:GTPase activity"/>
    <property type="evidence" value="ECO:0007669"/>
    <property type="project" value="InterPro"/>
</dbReference>
<evidence type="ECO:0000256" key="2">
    <source>
        <dbReference type="ARBA" id="ARBA00006270"/>
    </source>
</evidence>
<evidence type="ECO:0000256" key="4">
    <source>
        <dbReference type="ARBA" id="ARBA00023134"/>
    </source>
</evidence>
<keyword evidence="5" id="KW-0472">Membrane</keyword>
<keyword evidence="3" id="KW-0547">Nucleotide-binding</keyword>
<feature type="transmembrane region" description="Helical" evidence="5">
    <location>
        <begin position="144"/>
        <end position="171"/>
    </location>
</feature>
<accession>A0AAN7QM70</accession>
<dbReference type="PROSITE" id="PS51421">
    <property type="entry name" value="RAS"/>
    <property type="match status" value="1"/>
</dbReference>
<keyword evidence="5" id="KW-1133">Transmembrane helix</keyword>
<keyword evidence="7" id="KW-1185">Reference proteome</keyword>
<comment type="subcellular location">
    <subcellularLocation>
        <location evidence="1">Golgi apparatus membrane</location>
    </subcellularLocation>
</comment>
<dbReference type="Gene3D" id="3.40.50.300">
    <property type="entry name" value="P-loop containing nucleotide triphosphate hydrolases"/>
    <property type="match status" value="1"/>
</dbReference>
<evidence type="ECO:0000313" key="7">
    <source>
        <dbReference type="Proteomes" id="UP001346149"/>
    </source>
</evidence>
<sequence length="176" mass="19543">MVNESSFRYGIQRVGNGFEQLQLHASDNVNKILVGNKADMDESKRAVPTAKGQALADEYGIKFFETSAKINLNVEQVFFSIAKDIKQRLADTDSKFEVLISYVPSMLQCPLDVDVRLLMSFWVSPVYSSYPISSLDFPNSTIEFLAPFSLIGLLGFSPSLLPLLFLCYGAIMPADP</sequence>
<dbReference type="GO" id="GO:0005525">
    <property type="term" value="F:GTP binding"/>
    <property type="evidence" value="ECO:0007669"/>
    <property type="project" value="UniProtKB-KW"/>
</dbReference>
<name>A0AAN7QM70_TRANT</name>
<dbReference type="SMART" id="SM00175">
    <property type="entry name" value="RAB"/>
    <property type="match status" value="1"/>
</dbReference>
<evidence type="ECO:0000313" key="6">
    <source>
        <dbReference type="EMBL" id="KAK4769280.1"/>
    </source>
</evidence>
<dbReference type="InterPro" id="IPR027417">
    <property type="entry name" value="P-loop_NTPase"/>
</dbReference>
<dbReference type="EMBL" id="JAXQNO010000021">
    <property type="protein sequence ID" value="KAK4769280.1"/>
    <property type="molecule type" value="Genomic_DNA"/>
</dbReference>
<dbReference type="InterPro" id="IPR001806">
    <property type="entry name" value="Small_GTPase"/>
</dbReference>
<dbReference type="SMART" id="SM00173">
    <property type="entry name" value="RAS"/>
    <property type="match status" value="1"/>
</dbReference>
<comment type="caution">
    <text evidence="6">The sequence shown here is derived from an EMBL/GenBank/DDBJ whole genome shotgun (WGS) entry which is preliminary data.</text>
</comment>
<dbReference type="PANTHER" id="PTHR47980">
    <property type="entry name" value="LD44762P"/>
    <property type="match status" value="1"/>
</dbReference>
<proteinExistence type="inferred from homology"/>